<evidence type="ECO:0000313" key="2">
    <source>
        <dbReference type="EMBL" id="CAJ1937822.1"/>
    </source>
</evidence>
<feature type="compositionally biased region" description="Polar residues" evidence="1">
    <location>
        <begin position="96"/>
        <end position="105"/>
    </location>
</feature>
<dbReference type="AlphaFoldDB" id="A0AAD2CMS3"/>
<keyword evidence="3" id="KW-1185">Reference proteome</keyword>
<sequence length="151" mass="16200">MGSRGHRLSTEADVYEILVLQSSLLPLQGFLNMLIYIRPMYLRLRQAGASRSMAIRGACLEPDIPKFISEVVPSLAPVPEVSKDESSPDDDDTGSPARSASGTDDGSSEADGVDGAVEETEIPTTSIHLQPTKSILKKSSMRVDMDGSFST</sequence>
<protein>
    <submittedName>
        <fullName evidence="2">Uncharacterized protein</fullName>
    </submittedName>
</protein>
<feature type="compositionally biased region" description="Acidic residues" evidence="1">
    <location>
        <begin position="106"/>
        <end position="121"/>
    </location>
</feature>
<feature type="compositionally biased region" description="Polar residues" evidence="1">
    <location>
        <begin position="122"/>
        <end position="133"/>
    </location>
</feature>
<proteinExistence type="predicted"/>
<comment type="caution">
    <text evidence="2">The sequence shown here is derived from an EMBL/GenBank/DDBJ whole genome shotgun (WGS) entry which is preliminary data.</text>
</comment>
<reference evidence="2" key="1">
    <citation type="submission" date="2023-08" db="EMBL/GenBank/DDBJ databases">
        <authorList>
            <person name="Audoor S."/>
            <person name="Bilcke G."/>
        </authorList>
    </citation>
    <scope>NUCLEOTIDE SEQUENCE</scope>
</reference>
<name>A0AAD2CMS3_9STRA</name>
<dbReference type="EMBL" id="CAKOGP040000668">
    <property type="protein sequence ID" value="CAJ1937822.1"/>
    <property type="molecule type" value="Genomic_DNA"/>
</dbReference>
<evidence type="ECO:0000256" key="1">
    <source>
        <dbReference type="SAM" id="MobiDB-lite"/>
    </source>
</evidence>
<evidence type="ECO:0000313" key="3">
    <source>
        <dbReference type="Proteomes" id="UP001295423"/>
    </source>
</evidence>
<dbReference type="Proteomes" id="UP001295423">
    <property type="component" value="Unassembled WGS sequence"/>
</dbReference>
<feature type="region of interest" description="Disordered" evidence="1">
    <location>
        <begin position="78"/>
        <end position="133"/>
    </location>
</feature>
<organism evidence="2 3">
    <name type="scientific">Cylindrotheca closterium</name>
    <dbReference type="NCBI Taxonomy" id="2856"/>
    <lineage>
        <taxon>Eukaryota</taxon>
        <taxon>Sar</taxon>
        <taxon>Stramenopiles</taxon>
        <taxon>Ochrophyta</taxon>
        <taxon>Bacillariophyta</taxon>
        <taxon>Bacillariophyceae</taxon>
        <taxon>Bacillariophycidae</taxon>
        <taxon>Bacillariales</taxon>
        <taxon>Bacillariaceae</taxon>
        <taxon>Cylindrotheca</taxon>
    </lineage>
</organism>
<gene>
    <name evidence="2" type="ORF">CYCCA115_LOCUS5835</name>
</gene>
<accession>A0AAD2CMS3</accession>